<evidence type="ECO:0000313" key="2">
    <source>
        <dbReference type="EMBL" id="WUX53697.1"/>
    </source>
</evidence>
<dbReference type="InterPro" id="IPR007344">
    <property type="entry name" value="GrpB/CoaE"/>
</dbReference>
<keyword evidence="3" id="KW-1185">Reference proteome</keyword>
<dbReference type="PANTHER" id="PTHR34822:SF1">
    <property type="entry name" value="GRPB FAMILY PROTEIN"/>
    <property type="match status" value="1"/>
</dbReference>
<dbReference type="GeneID" id="91343370"/>
<name>A0ABZ2A4R5_STRNV</name>
<protein>
    <submittedName>
        <fullName evidence="2">GrpB family protein</fullName>
    </submittedName>
</protein>
<dbReference type="SUPFAM" id="SSF81301">
    <property type="entry name" value="Nucleotidyltransferase"/>
    <property type="match status" value="1"/>
</dbReference>
<dbReference type="Gene3D" id="3.30.460.10">
    <property type="entry name" value="Beta Polymerase, domain 2"/>
    <property type="match status" value="1"/>
</dbReference>
<dbReference type="InterPro" id="IPR043519">
    <property type="entry name" value="NT_sf"/>
</dbReference>
<dbReference type="Pfam" id="PF04229">
    <property type="entry name" value="GrpB"/>
    <property type="match status" value="1"/>
</dbReference>
<reference evidence="2" key="1">
    <citation type="submission" date="2022-10" db="EMBL/GenBank/DDBJ databases">
        <title>The complete genomes of actinobacterial strains from the NBC collection.</title>
        <authorList>
            <person name="Joergensen T.S."/>
            <person name="Alvarez Arevalo M."/>
            <person name="Sterndorff E.B."/>
            <person name="Faurdal D."/>
            <person name="Vuksanovic O."/>
            <person name="Mourched A.-S."/>
            <person name="Charusanti P."/>
            <person name="Shaw S."/>
            <person name="Blin K."/>
            <person name="Weber T."/>
        </authorList>
    </citation>
    <scope>NUCLEOTIDE SEQUENCE</scope>
    <source>
        <strain evidence="2">NBC_01432</strain>
    </source>
</reference>
<dbReference type="Proteomes" id="UP001432209">
    <property type="component" value="Chromosome"/>
</dbReference>
<accession>A0ABZ2A4R5</accession>
<organism evidence="2 3">
    <name type="scientific">Streptomyces niveus</name>
    <name type="common">Streptomyces spheroides</name>
    <dbReference type="NCBI Taxonomy" id="193462"/>
    <lineage>
        <taxon>Bacteria</taxon>
        <taxon>Bacillati</taxon>
        <taxon>Actinomycetota</taxon>
        <taxon>Actinomycetes</taxon>
        <taxon>Kitasatosporales</taxon>
        <taxon>Streptomycetaceae</taxon>
        <taxon>Streptomyces</taxon>
    </lineage>
</organism>
<sequence>MTDDHGQTPMTDDEIEAASLGAAQQVNGQVTLGEYDPHWPAVYEREAALIDARLDERPPGSGGRHRLEHVGSTSVPGLPAKPVIDMLLTVADPGDEAGYVPALEAAGYAVAIREPDWYEHRVLRKQDLDPSAGSANLHVLPAGCPEVDRMLLFRDRLRTHPGDRELYAETKRALARQEWKYLQNYADAKTEVVERILKRARPNRAS</sequence>
<dbReference type="EMBL" id="CP109495">
    <property type="protein sequence ID" value="WUX53697.1"/>
    <property type="molecule type" value="Genomic_DNA"/>
</dbReference>
<proteinExistence type="predicted"/>
<dbReference type="RefSeq" id="WP_329077316.1">
    <property type="nucleotide sequence ID" value="NZ_CP109393.1"/>
</dbReference>
<dbReference type="PANTHER" id="PTHR34822">
    <property type="entry name" value="GRPB DOMAIN PROTEIN (AFU_ORTHOLOGUE AFUA_1G01530)"/>
    <property type="match status" value="1"/>
</dbReference>
<evidence type="ECO:0000313" key="3">
    <source>
        <dbReference type="Proteomes" id="UP001432209"/>
    </source>
</evidence>
<feature type="region of interest" description="Disordered" evidence="1">
    <location>
        <begin position="55"/>
        <end position="74"/>
    </location>
</feature>
<gene>
    <name evidence="2" type="ORF">OG442_20230</name>
</gene>
<evidence type="ECO:0000256" key="1">
    <source>
        <dbReference type="SAM" id="MobiDB-lite"/>
    </source>
</evidence>